<dbReference type="CDD" id="cd07313">
    <property type="entry name" value="terB_like_2"/>
    <property type="match status" value="1"/>
</dbReference>
<dbReference type="InterPro" id="IPR007791">
    <property type="entry name" value="DjlA_N"/>
</dbReference>
<evidence type="ECO:0000313" key="2">
    <source>
        <dbReference type="EMBL" id="MDB1123782.1"/>
    </source>
</evidence>
<dbReference type="SUPFAM" id="SSF158682">
    <property type="entry name" value="TerB-like"/>
    <property type="match status" value="1"/>
</dbReference>
<sequence>MFRSIKSLFKELLEGEDLSGNNISNPELAMAALLCEVAAADSQVEADEEKAKLALLMHLLNIEEEKALSLIEQAKESIKNSVSLYDFTTQLRELEQSARFELVKAMWEVANADGRIDPLEDAVIRKVAELLYVDHSEFIRAKLSVIKN</sequence>
<dbReference type="RefSeq" id="WP_272135417.1">
    <property type="nucleotide sequence ID" value="NZ_JAQLOI010000001.1"/>
</dbReference>
<keyword evidence="3" id="KW-1185">Reference proteome</keyword>
<name>A0ABT4YQV8_9VIBR</name>
<evidence type="ECO:0000313" key="3">
    <source>
        <dbReference type="Proteomes" id="UP001210678"/>
    </source>
</evidence>
<dbReference type="InterPro" id="IPR029024">
    <property type="entry name" value="TerB-like"/>
</dbReference>
<evidence type="ECO:0000259" key="1">
    <source>
        <dbReference type="Pfam" id="PF05099"/>
    </source>
</evidence>
<comment type="caution">
    <text evidence="2">The sequence shown here is derived from an EMBL/GenBank/DDBJ whole genome shotgun (WGS) entry which is preliminary data.</text>
</comment>
<reference evidence="2 3" key="1">
    <citation type="submission" date="2023-01" db="EMBL/GenBank/DDBJ databases">
        <title>Vibrio sp. KJ40-1 sp.nov, isolated from marine algae.</title>
        <authorList>
            <person name="Butt M."/>
            <person name="Kim J.M.J."/>
            <person name="Jeon C.O.C."/>
        </authorList>
    </citation>
    <scope>NUCLEOTIDE SEQUENCE [LARGE SCALE GENOMIC DNA]</scope>
    <source>
        <strain evidence="2 3">KJ40-1</strain>
    </source>
</reference>
<proteinExistence type="predicted"/>
<dbReference type="EMBL" id="JAQLOI010000001">
    <property type="protein sequence ID" value="MDB1123782.1"/>
    <property type="molecule type" value="Genomic_DNA"/>
</dbReference>
<dbReference type="Gene3D" id="1.10.3680.10">
    <property type="entry name" value="TerB-like"/>
    <property type="match status" value="1"/>
</dbReference>
<organism evidence="2 3">
    <name type="scientific">Vibrio algarum</name>
    <dbReference type="NCBI Taxonomy" id="3020714"/>
    <lineage>
        <taxon>Bacteria</taxon>
        <taxon>Pseudomonadati</taxon>
        <taxon>Pseudomonadota</taxon>
        <taxon>Gammaproteobacteria</taxon>
        <taxon>Vibrionales</taxon>
        <taxon>Vibrionaceae</taxon>
        <taxon>Vibrio</taxon>
    </lineage>
</organism>
<protein>
    <submittedName>
        <fullName evidence="2">TerB family tellurite resistance protein</fullName>
    </submittedName>
</protein>
<accession>A0ABT4YQV8</accession>
<dbReference type="Pfam" id="PF05099">
    <property type="entry name" value="TerB"/>
    <property type="match status" value="1"/>
</dbReference>
<feature type="domain" description="Co-chaperone DjlA N-terminal" evidence="1">
    <location>
        <begin position="27"/>
        <end position="142"/>
    </location>
</feature>
<gene>
    <name evidence="2" type="ORF">PGX00_08980</name>
</gene>
<dbReference type="Proteomes" id="UP001210678">
    <property type="component" value="Unassembled WGS sequence"/>
</dbReference>